<feature type="active site" description="Proton acceptor" evidence="2">
    <location>
        <position position="121"/>
    </location>
</feature>
<feature type="short sequence motif" description="HXTX 1" evidence="2">
    <location>
        <begin position="37"/>
        <end position="40"/>
    </location>
</feature>
<name>A0ABU0IYZ2_9CAUL</name>
<reference evidence="3 4" key="1">
    <citation type="submission" date="2023-07" db="EMBL/GenBank/DDBJ databases">
        <title>Genomic Encyclopedia of Type Strains, Phase IV (KMG-IV): sequencing the most valuable type-strain genomes for metagenomic binning, comparative biology and taxonomic classification.</title>
        <authorList>
            <person name="Goeker M."/>
        </authorList>
    </citation>
    <scope>NUCLEOTIDE SEQUENCE [LARGE SCALE GENOMIC DNA]</scope>
    <source>
        <strain evidence="3 4">DSM 18695</strain>
    </source>
</reference>
<evidence type="ECO:0000313" key="4">
    <source>
        <dbReference type="Proteomes" id="UP001228905"/>
    </source>
</evidence>
<feature type="short sequence motif" description="HXTX 2" evidence="2">
    <location>
        <begin position="121"/>
        <end position="124"/>
    </location>
</feature>
<evidence type="ECO:0000256" key="1">
    <source>
        <dbReference type="ARBA" id="ARBA00022801"/>
    </source>
</evidence>
<dbReference type="EMBL" id="JAUSVS010000010">
    <property type="protein sequence ID" value="MDQ0466187.1"/>
    <property type="molecule type" value="Genomic_DNA"/>
</dbReference>
<accession>A0ABU0IYZ2</accession>
<dbReference type="HAMAP" id="MF_01940">
    <property type="entry name" value="RNA_CPDase"/>
    <property type="match status" value="1"/>
</dbReference>
<dbReference type="EC" id="3.1.4.58" evidence="2"/>
<evidence type="ECO:0000256" key="2">
    <source>
        <dbReference type="HAMAP-Rule" id="MF_01940"/>
    </source>
</evidence>
<feature type="active site" description="Proton donor" evidence="2">
    <location>
        <position position="37"/>
    </location>
</feature>
<keyword evidence="1 2" id="KW-0378">Hydrolase</keyword>
<dbReference type="NCBIfam" id="TIGR02258">
    <property type="entry name" value="2_5_ligase"/>
    <property type="match status" value="1"/>
</dbReference>
<dbReference type="InterPro" id="IPR004175">
    <property type="entry name" value="RNA_CPDase"/>
</dbReference>
<comment type="caution">
    <text evidence="3">The sequence shown here is derived from an EMBL/GenBank/DDBJ whole genome shotgun (WGS) entry which is preliminary data.</text>
</comment>
<dbReference type="Proteomes" id="UP001228905">
    <property type="component" value="Unassembled WGS sequence"/>
</dbReference>
<dbReference type="InterPro" id="IPR009097">
    <property type="entry name" value="Cyclic_Pdiesterase"/>
</dbReference>
<comment type="function">
    <text evidence="2">Hydrolyzes RNA 2',3'-cyclic phosphodiester to an RNA 2'-phosphomonoester.</text>
</comment>
<dbReference type="Pfam" id="PF13563">
    <property type="entry name" value="2_5_RNA_ligase2"/>
    <property type="match status" value="1"/>
</dbReference>
<dbReference type="PANTHER" id="PTHR35561:SF1">
    <property type="entry name" value="RNA 2',3'-CYCLIC PHOSPHODIESTERASE"/>
    <property type="match status" value="1"/>
</dbReference>
<dbReference type="PANTHER" id="PTHR35561">
    <property type="entry name" value="RNA 2',3'-CYCLIC PHOSPHODIESTERASE"/>
    <property type="match status" value="1"/>
</dbReference>
<keyword evidence="4" id="KW-1185">Reference proteome</keyword>
<dbReference type="RefSeq" id="WP_307352103.1">
    <property type="nucleotide sequence ID" value="NZ_JAUSVS010000010.1"/>
</dbReference>
<dbReference type="GO" id="GO:0016874">
    <property type="term" value="F:ligase activity"/>
    <property type="evidence" value="ECO:0007669"/>
    <property type="project" value="UniProtKB-KW"/>
</dbReference>
<gene>
    <name evidence="3" type="ORF">QO010_003980</name>
</gene>
<dbReference type="Gene3D" id="3.90.1140.10">
    <property type="entry name" value="Cyclic phosphodiesterase"/>
    <property type="match status" value="1"/>
</dbReference>
<proteinExistence type="inferred from homology"/>
<dbReference type="SUPFAM" id="SSF55144">
    <property type="entry name" value="LigT-like"/>
    <property type="match status" value="1"/>
</dbReference>
<protein>
    <recommendedName>
        <fullName evidence="2">RNA 2',3'-cyclic phosphodiesterase</fullName>
        <shortName evidence="2">RNA 2',3'-CPDase</shortName>
        <ecNumber evidence="2">3.1.4.58</ecNumber>
    </recommendedName>
</protein>
<evidence type="ECO:0000313" key="3">
    <source>
        <dbReference type="EMBL" id="MDQ0466187.1"/>
    </source>
</evidence>
<comment type="catalytic activity">
    <reaction evidence="2">
        <text>a 3'-end 2',3'-cyclophospho-ribonucleotide-RNA + H2O = a 3'-end 2'-phospho-ribonucleotide-RNA + H(+)</text>
        <dbReference type="Rhea" id="RHEA:11828"/>
        <dbReference type="Rhea" id="RHEA-COMP:10464"/>
        <dbReference type="Rhea" id="RHEA-COMP:17353"/>
        <dbReference type="ChEBI" id="CHEBI:15377"/>
        <dbReference type="ChEBI" id="CHEBI:15378"/>
        <dbReference type="ChEBI" id="CHEBI:83064"/>
        <dbReference type="ChEBI" id="CHEBI:173113"/>
        <dbReference type="EC" id="3.1.4.58"/>
    </reaction>
</comment>
<sequence length="177" mass="19802">MLRLFAAIAIPDDIAEPLEGRLHDLEGARWRPIEALHITLRFFGELTETVADDLDAELSTITSPPFALNLQEVGSFGEGYRLDTLWAGVSDSEPLRQLAHRCETAARRAGLKPEGRVYKPHVTLAYLKRPAPAAVAAWIQANNLLKSPPFGVDRFGLYSSHQTGEGSRYRLEKEYRF</sequence>
<keyword evidence="3" id="KW-0436">Ligase</keyword>
<organism evidence="3 4">
    <name type="scientific">Caulobacter ginsengisoli</name>
    <dbReference type="NCBI Taxonomy" id="400775"/>
    <lineage>
        <taxon>Bacteria</taxon>
        <taxon>Pseudomonadati</taxon>
        <taxon>Pseudomonadota</taxon>
        <taxon>Alphaproteobacteria</taxon>
        <taxon>Caulobacterales</taxon>
        <taxon>Caulobacteraceae</taxon>
        <taxon>Caulobacter</taxon>
    </lineage>
</organism>
<comment type="similarity">
    <text evidence="2">Belongs to the 2H phosphoesterase superfamily. ThpR family.</text>
</comment>